<sequence>MDKEKKRALVISLLILAVVSLFLGLWRMKTIDGKSEQAKVTQETITVTDSIGRQVVIPAKVERIACLYAFSGHVLTMLGKSSEIVAVVDGLKRDVLLTDLAPDIKNARVPVSSGAINIEELLNTRPDIVFISSDTAQNEGEIEKLRKSKIPYLVVDYRNISEQQFAIRMIGQAVGAEDRALSYNEYYQSCVERVQEKVKDIPQKDRVKVYHSINEATRTDVVDTLPADWLNIVGANNVSVGESLRVVEGNKYIASLEQILLWNPQVILVNEAGVDDYIRENPQWSNINAVSNGKVYQMPNGVSRWGHPGSLETPLAILWTAKTLYPERFSDLNLEKEVREFYKEFFNYPLTDETVTQVLNGKGMRIPK</sequence>
<dbReference type="eggNOG" id="COG0614">
    <property type="taxonomic scope" value="Bacteria"/>
</dbReference>
<dbReference type="InterPro" id="IPR050902">
    <property type="entry name" value="ABC_Transporter_SBP"/>
</dbReference>
<dbReference type="Gene3D" id="1.20.58.2180">
    <property type="match status" value="1"/>
</dbReference>
<dbReference type="SUPFAM" id="SSF53807">
    <property type="entry name" value="Helical backbone' metal receptor"/>
    <property type="match status" value="1"/>
</dbReference>
<proteinExistence type="inferred from homology"/>
<accession>W0E6F1</accession>
<organism evidence="3 4">
    <name type="scientific">Desulfitobacterium metallireducens DSM 15288</name>
    <dbReference type="NCBI Taxonomy" id="871968"/>
    <lineage>
        <taxon>Bacteria</taxon>
        <taxon>Bacillati</taxon>
        <taxon>Bacillota</taxon>
        <taxon>Clostridia</taxon>
        <taxon>Eubacteriales</taxon>
        <taxon>Desulfitobacteriaceae</taxon>
        <taxon>Desulfitobacterium</taxon>
    </lineage>
</organism>
<dbReference type="STRING" id="871968.DESME_04040"/>
<dbReference type="Gene3D" id="3.40.50.1980">
    <property type="entry name" value="Nitrogenase molybdenum iron protein domain"/>
    <property type="match status" value="2"/>
</dbReference>
<dbReference type="RefSeq" id="WP_025248644.1">
    <property type="nucleotide sequence ID" value="NZ_CP007032.1"/>
</dbReference>
<feature type="domain" description="Fe/B12 periplasmic-binding" evidence="2">
    <location>
        <begin position="63"/>
        <end position="328"/>
    </location>
</feature>
<protein>
    <submittedName>
        <fullName evidence="3">Iron ABC transporter substrate-binding protein</fullName>
    </submittedName>
</protein>
<dbReference type="PANTHER" id="PTHR30535:SF34">
    <property type="entry name" value="MOLYBDATE-BINDING PROTEIN MOLA"/>
    <property type="match status" value="1"/>
</dbReference>
<dbReference type="Pfam" id="PF01497">
    <property type="entry name" value="Peripla_BP_2"/>
    <property type="match status" value="1"/>
</dbReference>
<name>W0E6F1_9FIRM</name>
<evidence type="ECO:0000313" key="4">
    <source>
        <dbReference type="Proteomes" id="UP000010847"/>
    </source>
</evidence>
<dbReference type="Proteomes" id="UP000010847">
    <property type="component" value="Chromosome"/>
</dbReference>
<dbReference type="PANTHER" id="PTHR30535">
    <property type="entry name" value="VITAMIN B12-BINDING PROTEIN"/>
    <property type="match status" value="1"/>
</dbReference>
<evidence type="ECO:0000256" key="1">
    <source>
        <dbReference type="ARBA" id="ARBA00008814"/>
    </source>
</evidence>
<reference evidence="3 4" key="1">
    <citation type="submission" date="2013-12" db="EMBL/GenBank/DDBJ databases">
        <authorList>
            <consortium name="DOE Joint Genome Institute"/>
            <person name="Smidt H."/>
            <person name="Huntemann M."/>
            <person name="Han J."/>
            <person name="Chen A."/>
            <person name="Kyrpides N."/>
            <person name="Mavromatis K."/>
            <person name="Markowitz V."/>
            <person name="Palaniappan K."/>
            <person name="Ivanova N."/>
            <person name="Schaumberg A."/>
            <person name="Pati A."/>
            <person name="Liolios K."/>
            <person name="Nordberg H.P."/>
            <person name="Cantor M.N."/>
            <person name="Hua S.X."/>
            <person name="Woyke T."/>
        </authorList>
    </citation>
    <scope>NUCLEOTIDE SEQUENCE [LARGE SCALE GENOMIC DNA]</scope>
    <source>
        <strain evidence="4">DSM 15288</strain>
    </source>
</reference>
<dbReference type="AlphaFoldDB" id="W0E6F1"/>
<dbReference type="EMBL" id="CP007032">
    <property type="protein sequence ID" value="AHF06322.1"/>
    <property type="molecule type" value="Genomic_DNA"/>
</dbReference>
<keyword evidence="4" id="KW-1185">Reference proteome</keyword>
<gene>
    <name evidence="3" type="ORF">DESME_04040</name>
</gene>
<evidence type="ECO:0000313" key="3">
    <source>
        <dbReference type="EMBL" id="AHF06322.1"/>
    </source>
</evidence>
<dbReference type="KEGG" id="dmt:DESME_04040"/>
<dbReference type="HOGENOM" id="CLU_038034_13_2_9"/>
<comment type="similarity">
    <text evidence="1">Belongs to the bacterial solute-binding protein 8 family.</text>
</comment>
<dbReference type="PROSITE" id="PS50983">
    <property type="entry name" value="FE_B12_PBP"/>
    <property type="match status" value="1"/>
</dbReference>
<evidence type="ECO:0000259" key="2">
    <source>
        <dbReference type="PROSITE" id="PS50983"/>
    </source>
</evidence>
<dbReference type="InterPro" id="IPR002491">
    <property type="entry name" value="ABC_transptr_periplasmic_BD"/>
</dbReference>